<gene>
    <name evidence="2" type="ORF">CWI38_0504p0030</name>
</gene>
<organism evidence="2 3">
    <name type="scientific">Hamiltosporidium tvaerminnensis</name>
    <dbReference type="NCBI Taxonomy" id="1176355"/>
    <lineage>
        <taxon>Eukaryota</taxon>
        <taxon>Fungi</taxon>
        <taxon>Fungi incertae sedis</taxon>
        <taxon>Microsporidia</taxon>
        <taxon>Dubosqiidae</taxon>
        <taxon>Hamiltosporidium</taxon>
    </lineage>
</organism>
<dbReference type="OrthoDB" id="8068376at2759"/>
<keyword evidence="1" id="KW-0812">Transmembrane</keyword>
<dbReference type="AlphaFoldDB" id="A0A4Q9LWR3"/>
<keyword evidence="1" id="KW-1133">Transmembrane helix</keyword>
<protein>
    <submittedName>
        <fullName evidence="2">Uncharacterized protein</fullName>
    </submittedName>
</protein>
<comment type="caution">
    <text evidence="2">The sequence shown here is derived from an EMBL/GenBank/DDBJ whole genome shotgun (WGS) entry which is preliminary data.</text>
</comment>
<dbReference type="PANTHER" id="PTHR37162">
    <property type="entry name" value="HAT FAMILY DIMERISATION DOMAINCONTAINING PROTEIN-RELATED"/>
    <property type="match status" value="1"/>
</dbReference>
<dbReference type="PANTHER" id="PTHR37162:SF1">
    <property type="entry name" value="BED-TYPE DOMAIN-CONTAINING PROTEIN"/>
    <property type="match status" value="1"/>
</dbReference>
<proteinExistence type="predicted"/>
<evidence type="ECO:0000256" key="1">
    <source>
        <dbReference type="SAM" id="Phobius"/>
    </source>
</evidence>
<keyword evidence="1" id="KW-0472">Membrane</keyword>
<evidence type="ECO:0000313" key="3">
    <source>
        <dbReference type="Proteomes" id="UP000292282"/>
    </source>
</evidence>
<dbReference type="STRING" id="1176355.A0A4Q9LWR3"/>
<keyword evidence="3" id="KW-1185">Reference proteome</keyword>
<reference evidence="2 3" key="1">
    <citation type="submission" date="2017-12" db="EMBL/GenBank/DDBJ databases">
        <authorList>
            <person name="Pombert J.-F."/>
            <person name="Haag K.L."/>
            <person name="Ebert D."/>
        </authorList>
    </citation>
    <scope>NUCLEOTIDE SEQUENCE [LARGE SCALE GENOMIC DNA]</scope>
    <source>
        <strain evidence="2">IL-G-3</strain>
    </source>
</reference>
<accession>A0A4Q9LWR3</accession>
<sequence length="486" mass="56013">MSGKDSNTMDDATSPKRAKRLTKYSTTWETSHPWSKEVKNNTFKAFCTICNKELSYAHGEISDKKHHAYSASHIYIIKTRSSSALSKFINKPNDTVLEFKISVSLEEITCVYHTVKHGLSSNSMDCGHKLLPTVCSDSKIAQKFSCGRTKATAIVSELAKESINEVLKSLKEKIHPFPLPMILAIRKTEKCFQLVFVILALILELKIAFWTFLMSAFSADNTNVNFGCNHSIYTKFKELNNSIIKAGCPVHIIHNASNFATNKLKVDSLEMQWEEIVKHVVTRFLTLGPAIERILKLWPALKSHFQDEDNECPTSLQNIFISEEEENKILAYFAFLHNVMFSLENTMKKLESDSLTVVEMHQSTVDLAESMKNDFLSFYSNFIPYLRKRYDFSDDKILSKAELLNIHVDEDVLYEEYQIMKPTFELIAQKRISMLHKNGKRFLNPFQSVSQVYTFKSNDKRRRGRSRKGWIDHKIEKNEERSLSRP</sequence>
<dbReference type="EMBL" id="PITK01000504">
    <property type="protein sequence ID" value="TBU13203.1"/>
    <property type="molecule type" value="Genomic_DNA"/>
</dbReference>
<evidence type="ECO:0000313" key="2">
    <source>
        <dbReference type="EMBL" id="TBU13203.1"/>
    </source>
</evidence>
<dbReference type="VEuPathDB" id="MicrosporidiaDB:CWI38_0504p0030"/>
<feature type="transmembrane region" description="Helical" evidence="1">
    <location>
        <begin position="191"/>
        <end position="213"/>
    </location>
</feature>
<dbReference type="Proteomes" id="UP000292282">
    <property type="component" value="Unassembled WGS sequence"/>
</dbReference>
<name>A0A4Q9LWR3_9MICR</name>